<protein>
    <submittedName>
        <fullName evidence="9">Permease</fullName>
    </submittedName>
</protein>
<dbReference type="InterPro" id="IPR027417">
    <property type="entry name" value="P-loop_NTPase"/>
</dbReference>
<comment type="similarity">
    <text evidence="2">Belongs to the UPF0718 family.</text>
</comment>
<dbReference type="PANTHER" id="PTHR34184:SF4">
    <property type="entry name" value="UPF0718 PROTEIN YCGR"/>
    <property type="match status" value="1"/>
</dbReference>
<dbReference type="Gene3D" id="3.40.50.300">
    <property type="entry name" value="P-loop containing nucleotide triphosphate hydrolases"/>
    <property type="match status" value="1"/>
</dbReference>
<comment type="subcellular location">
    <subcellularLocation>
        <location evidence="1">Cell membrane</location>
        <topology evidence="1">Multi-pass membrane protein</topology>
    </subcellularLocation>
</comment>
<dbReference type="Proteomes" id="UP000260680">
    <property type="component" value="Unassembled WGS sequence"/>
</dbReference>
<evidence type="ECO:0000256" key="6">
    <source>
        <dbReference type="ARBA" id="ARBA00023136"/>
    </source>
</evidence>
<comment type="caution">
    <text evidence="9">The sequence shown here is derived from an EMBL/GenBank/DDBJ whole genome shotgun (WGS) entry which is preliminary data.</text>
</comment>
<dbReference type="OrthoDB" id="9810876at2"/>
<gene>
    <name evidence="9" type="ORF">DS742_06820</name>
</gene>
<organism evidence="9 10">
    <name type="scientific">Lacrimispora amygdalina</name>
    <dbReference type="NCBI Taxonomy" id="253257"/>
    <lineage>
        <taxon>Bacteria</taxon>
        <taxon>Bacillati</taxon>
        <taxon>Bacillota</taxon>
        <taxon>Clostridia</taxon>
        <taxon>Lachnospirales</taxon>
        <taxon>Lachnospiraceae</taxon>
        <taxon>Lacrimispora</taxon>
    </lineage>
</organism>
<dbReference type="InterPro" id="IPR052923">
    <property type="entry name" value="UPF0718"/>
</dbReference>
<reference evidence="9 10" key="1">
    <citation type="submission" date="2018-07" db="EMBL/GenBank/DDBJ databases">
        <title>New species, Clostridium PI-S10-A1B.</title>
        <authorList>
            <person name="Krishna G."/>
            <person name="Summeta K."/>
            <person name="Shikha S."/>
            <person name="Prabhu P.B."/>
            <person name="Suresh K."/>
        </authorList>
    </citation>
    <scope>NUCLEOTIDE SEQUENCE [LARGE SCALE GENOMIC DNA]</scope>
    <source>
        <strain evidence="9 10">PI-S10-A1B</strain>
    </source>
</reference>
<evidence type="ECO:0000256" key="2">
    <source>
        <dbReference type="ARBA" id="ARBA00006386"/>
    </source>
</evidence>
<feature type="transmembrane region" description="Helical" evidence="7">
    <location>
        <begin position="486"/>
        <end position="508"/>
    </location>
</feature>
<dbReference type="Pfam" id="PF03773">
    <property type="entry name" value="ArsP_1"/>
    <property type="match status" value="1"/>
</dbReference>
<evidence type="ECO:0000256" key="7">
    <source>
        <dbReference type="SAM" id="Phobius"/>
    </source>
</evidence>
<evidence type="ECO:0000256" key="1">
    <source>
        <dbReference type="ARBA" id="ARBA00004651"/>
    </source>
</evidence>
<dbReference type="InterPro" id="IPR005524">
    <property type="entry name" value="DUF318"/>
</dbReference>
<feature type="transmembrane region" description="Helical" evidence="7">
    <location>
        <begin position="218"/>
        <end position="244"/>
    </location>
</feature>
<sequence length="515" mass="56425">MVVPAWVITGFLDSGKTTLINRLIREELSEQEVLVIQFERGDTPLAEGEGVRSLYYSKAEIEESPFLVADSICEEILADPADLILIEWNGMEHFHKFEEMFLQFHMKPAINVEKVVYVGEEKELKLRITDSGLISMSQIAASDMAYLRTEDLKKAEQSAQALFHINPDIRVFTEGKWDRIKKNMFRYEVKSQLLLLLAAAAAIIYLIANSFLGSFVTLFLGVFLQAVPFLVIGVLLSSAIQVYVPADWIRSKFPKNVVLGQLFAIAAGFCLPVCDCASVPVFKGLVKKGVPLSAAVTFMLVSPVINPVVILSTWYAFNGNLKIIAARCGLGILCAVLTGLTYLVSQPQKILLADPSIQGGETYGDYEIPAADETKASRFFLMMRHAQNEFFTVGKYLLTGIFVSTVLQEVWPGMTRSGAGIPILGSVAFMMAMAFILSLCSSSDAVVARTMAGVFPAGALMGFLVFGPMIDLKNGAMLLGGFEKKFIVRLFVTTFLICFGVVGMFALLGSGGIRI</sequence>
<evidence type="ECO:0000259" key="8">
    <source>
        <dbReference type="Pfam" id="PF02492"/>
    </source>
</evidence>
<feature type="transmembrane region" description="Helical" evidence="7">
    <location>
        <begin position="256"/>
        <end position="282"/>
    </location>
</feature>
<feature type="transmembrane region" description="Helical" evidence="7">
    <location>
        <begin position="193"/>
        <end position="212"/>
    </location>
</feature>
<evidence type="ECO:0000313" key="10">
    <source>
        <dbReference type="Proteomes" id="UP000260680"/>
    </source>
</evidence>
<dbReference type="Pfam" id="PF02492">
    <property type="entry name" value="cobW"/>
    <property type="match status" value="1"/>
</dbReference>
<evidence type="ECO:0000313" key="9">
    <source>
        <dbReference type="EMBL" id="RFZ79736.1"/>
    </source>
</evidence>
<feature type="transmembrane region" description="Helical" evidence="7">
    <location>
        <begin position="294"/>
        <end position="317"/>
    </location>
</feature>
<feature type="transmembrane region" description="Helical" evidence="7">
    <location>
        <begin position="324"/>
        <end position="344"/>
    </location>
</feature>
<keyword evidence="4 7" id="KW-0812">Transmembrane</keyword>
<dbReference type="PANTHER" id="PTHR34184">
    <property type="entry name" value="UPF0718 PROTEIN YCGR"/>
    <property type="match status" value="1"/>
</dbReference>
<proteinExistence type="inferred from homology"/>
<dbReference type="RefSeq" id="WP_117416243.1">
    <property type="nucleotide sequence ID" value="NZ_QOHO01000019.1"/>
</dbReference>
<accession>A0A3E2NFG5</accession>
<evidence type="ECO:0000256" key="3">
    <source>
        <dbReference type="ARBA" id="ARBA00022475"/>
    </source>
</evidence>
<dbReference type="AlphaFoldDB" id="A0A3E2NFG5"/>
<evidence type="ECO:0000256" key="5">
    <source>
        <dbReference type="ARBA" id="ARBA00022989"/>
    </source>
</evidence>
<dbReference type="SUPFAM" id="SSF52540">
    <property type="entry name" value="P-loop containing nucleoside triphosphate hydrolases"/>
    <property type="match status" value="1"/>
</dbReference>
<dbReference type="InterPro" id="IPR003495">
    <property type="entry name" value="CobW/HypB/UreG_nucleotide-bd"/>
</dbReference>
<keyword evidence="5 7" id="KW-1133">Transmembrane helix</keyword>
<dbReference type="EMBL" id="QOHO01000019">
    <property type="protein sequence ID" value="RFZ79736.1"/>
    <property type="molecule type" value="Genomic_DNA"/>
</dbReference>
<dbReference type="GO" id="GO:0005886">
    <property type="term" value="C:plasma membrane"/>
    <property type="evidence" value="ECO:0007669"/>
    <property type="project" value="UniProtKB-SubCell"/>
</dbReference>
<keyword evidence="3" id="KW-1003">Cell membrane</keyword>
<name>A0A3E2NFG5_9FIRM</name>
<feature type="domain" description="CobW/HypB/UreG nucleotide-binding" evidence="8">
    <location>
        <begin position="4"/>
        <end position="160"/>
    </location>
</feature>
<feature type="transmembrane region" description="Helical" evidence="7">
    <location>
        <begin position="419"/>
        <end position="439"/>
    </location>
</feature>
<keyword evidence="6 7" id="KW-0472">Membrane</keyword>
<evidence type="ECO:0000256" key="4">
    <source>
        <dbReference type="ARBA" id="ARBA00022692"/>
    </source>
</evidence>
<feature type="transmembrane region" description="Helical" evidence="7">
    <location>
        <begin position="446"/>
        <end position="466"/>
    </location>
</feature>